<evidence type="ECO:0000313" key="2">
    <source>
        <dbReference type="EMBL" id="GIJ55348.1"/>
    </source>
</evidence>
<dbReference type="PANTHER" id="PTHR38600:SF2">
    <property type="entry name" value="SLL0088 PROTEIN"/>
    <property type="match status" value="1"/>
</dbReference>
<reference evidence="2" key="1">
    <citation type="submission" date="2021-01" db="EMBL/GenBank/DDBJ databases">
        <title>Whole genome shotgun sequence of Virgisporangium aurantiacum NBRC 16421.</title>
        <authorList>
            <person name="Komaki H."/>
            <person name="Tamura T."/>
        </authorList>
    </citation>
    <scope>NUCLEOTIDE SEQUENCE</scope>
    <source>
        <strain evidence="2">NBRC 16421</strain>
    </source>
</reference>
<dbReference type="SUPFAM" id="SSF46785">
    <property type="entry name" value="Winged helix' DNA-binding domain"/>
    <property type="match status" value="1"/>
</dbReference>
<dbReference type="SMART" id="SM00418">
    <property type="entry name" value="HTH_ARSR"/>
    <property type="match status" value="1"/>
</dbReference>
<dbReference type="Gene3D" id="1.10.10.10">
    <property type="entry name" value="Winged helix-like DNA-binding domain superfamily/Winged helix DNA-binding domain"/>
    <property type="match status" value="1"/>
</dbReference>
<accession>A0A8J4DZB2</accession>
<dbReference type="InterPro" id="IPR036388">
    <property type="entry name" value="WH-like_DNA-bd_sf"/>
</dbReference>
<sequence>MADRVALLEEPDTLRGALAPLRRRLLMRLSEPASATELAPEFGVSRQKLNYHLRKLEDAGLVELVAVRQRRGFTERMFRARADAYVIDPALVRAPNKHKGDRHAADHLVDVAATTVREVARMQNAAGRKGLRLLTFTLETEVHLAAPADLHAFTEELAKAMADVVARFDSPGGRAYRVVGAGHPAIRDTEEENDDRAA</sequence>
<dbReference type="InterPro" id="IPR001845">
    <property type="entry name" value="HTH_ArsR_DNA-bd_dom"/>
</dbReference>
<organism evidence="2 3">
    <name type="scientific">Virgisporangium aurantiacum</name>
    <dbReference type="NCBI Taxonomy" id="175570"/>
    <lineage>
        <taxon>Bacteria</taxon>
        <taxon>Bacillati</taxon>
        <taxon>Actinomycetota</taxon>
        <taxon>Actinomycetes</taxon>
        <taxon>Micromonosporales</taxon>
        <taxon>Micromonosporaceae</taxon>
        <taxon>Virgisporangium</taxon>
    </lineage>
</organism>
<gene>
    <name evidence="2" type="ORF">Vau01_028640</name>
</gene>
<dbReference type="RefSeq" id="WP_203992031.1">
    <property type="nucleotide sequence ID" value="NZ_BOPG01000017.1"/>
</dbReference>
<dbReference type="EMBL" id="BOPG01000017">
    <property type="protein sequence ID" value="GIJ55348.1"/>
    <property type="molecule type" value="Genomic_DNA"/>
</dbReference>
<comment type="caution">
    <text evidence="2">The sequence shown here is derived from an EMBL/GenBank/DDBJ whole genome shotgun (WGS) entry which is preliminary data.</text>
</comment>
<dbReference type="GO" id="GO:0003700">
    <property type="term" value="F:DNA-binding transcription factor activity"/>
    <property type="evidence" value="ECO:0007669"/>
    <property type="project" value="InterPro"/>
</dbReference>
<keyword evidence="3" id="KW-1185">Reference proteome</keyword>
<dbReference type="InterPro" id="IPR011991">
    <property type="entry name" value="ArsR-like_HTH"/>
</dbReference>
<dbReference type="AlphaFoldDB" id="A0A8J4DZB2"/>
<feature type="domain" description="HTH arsR-type" evidence="1">
    <location>
        <begin position="14"/>
        <end position="98"/>
    </location>
</feature>
<dbReference type="Proteomes" id="UP000612585">
    <property type="component" value="Unassembled WGS sequence"/>
</dbReference>
<dbReference type="InterPro" id="IPR036390">
    <property type="entry name" value="WH_DNA-bd_sf"/>
</dbReference>
<proteinExistence type="predicted"/>
<protein>
    <submittedName>
        <fullName evidence="2">Transcriptional regulator</fullName>
    </submittedName>
</protein>
<dbReference type="PANTHER" id="PTHR38600">
    <property type="entry name" value="TRANSCRIPTIONAL REGULATORY PROTEIN"/>
    <property type="match status" value="1"/>
</dbReference>
<dbReference type="CDD" id="cd00090">
    <property type="entry name" value="HTH_ARSR"/>
    <property type="match status" value="1"/>
</dbReference>
<evidence type="ECO:0000313" key="3">
    <source>
        <dbReference type="Proteomes" id="UP000612585"/>
    </source>
</evidence>
<name>A0A8J4DZB2_9ACTN</name>
<evidence type="ECO:0000259" key="1">
    <source>
        <dbReference type="SMART" id="SM00418"/>
    </source>
</evidence>
<dbReference type="Pfam" id="PF12840">
    <property type="entry name" value="HTH_20"/>
    <property type="match status" value="1"/>
</dbReference>